<comment type="caution">
    <text evidence="5">The sequence shown here is derived from an EMBL/GenBank/DDBJ whole genome shotgun (WGS) entry which is preliminary data.</text>
</comment>
<dbReference type="GO" id="GO:0043720">
    <property type="term" value="F:3-keto-5-aminohexanoate cleavage activity"/>
    <property type="evidence" value="ECO:0007669"/>
    <property type="project" value="InterPro"/>
</dbReference>
<sequence>MQKEPLIINVCLTGNVPTKKDNPHVPLSPDEIIKDAAAVLELGATYLHIHARDENGYPDYKKEVFAKIISGIKKINDKVIICVTTSGRIFKKIEERSDALMLKNILKPDFASLTLGSFNFPKEECINAPATIQALYLLMREKGIFPEWEIFEPGMLHFGNYLVNNKRIEKPRWINIFMGSLGTAPFNENMTRLFLSMLKPDWRFALAGVGKFQYRANQMSLKTGGHVRVGLEDSFYMDGEKKDPATNIRLVKRIVSEAKAVGRDIADFNITRKLLLS</sequence>
<evidence type="ECO:0000256" key="4">
    <source>
        <dbReference type="ARBA" id="ARBA00022833"/>
    </source>
</evidence>
<dbReference type="Gene3D" id="3.20.20.70">
    <property type="entry name" value="Aldolase class I"/>
    <property type="match status" value="1"/>
</dbReference>
<name>A0A1F5Z6E7_9BACT</name>
<gene>
    <name evidence="5" type="ORF">A2777_01315</name>
</gene>
<reference evidence="5 6" key="1">
    <citation type="journal article" date="2016" name="Nat. Commun.">
        <title>Thousands of microbial genomes shed light on interconnected biogeochemical processes in an aquifer system.</title>
        <authorList>
            <person name="Anantharaman K."/>
            <person name="Brown C.T."/>
            <person name="Hug L.A."/>
            <person name="Sharon I."/>
            <person name="Castelle C.J."/>
            <person name="Probst A.J."/>
            <person name="Thomas B.C."/>
            <person name="Singh A."/>
            <person name="Wilkins M.J."/>
            <person name="Karaoz U."/>
            <person name="Brodie E.L."/>
            <person name="Williams K.H."/>
            <person name="Hubbard S.S."/>
            <person name="Banfield J.F."/>
        </authorList>
    </citation>
    <scope>NUCLEOTIDE SEQUENCE [LARGE SCALE GENOMIC DNA]</scope>
</reference>
<dbReference type="InterPro" id="IPR058240">
    <property type="entry name" value="rSAM_sf"/>
</dbReference>
<accession>A0A1F5Z6E7</accession>
<evidence type="ECO:0000313" key="6">
    <source>
        <dbReference type="Proteomes" id="UP000177354"/>
    </source>
</evidence>
<dbReference type="InterPro" id="IPR008567">
    <property type="entry name" value="BKACE"/>
</dbReference>
<protein>
    <recommendedName>
        <fullName evidence="7">3-keto-5-aminohexanoate cleavage protein</fullName>
    </recommendedName>
</protein>
<comment type="cofactor">
    <cofactor evidence="1">
        <name>Zn(2+)</name>
        <dbReference type="ChEBI" id="CHEBI:29105"/>
    </cofactor>
</comment>
<dbReference type="Proteomes" id="UP000177354">
    <property type="component" value="Unassembled WGS sequence"/>
</dbReference>
<dbReference type="SUPFAM" id="SSF102114">
    <property type="entry name" value="Radical SAM enzymes"/>
    <property type="match status" value="1"/>
</dbReference>
<keyword evidence="3" id="KW-0479">Metal-binding</keyword>
<dbReference type="GO" id="GO:0046872">
    <property type="term" value="F:metal ion binding"/>
    <property type="evidence" value="ECO:0007669"/>
    <property type="project" value="UniProtKB-KW"/>
</dbReference>
<evidence type="ECO:0000256" key="3">
    <source>
        <dbReference type="ARBA" id="ARBA00022723"/>
    </source>
</evidence>
<evidence type="ECO:0000256" key="1">
    <source>
        <dbReference type="ARBA" id="ARBA00001947"/>
    </source>
</evidence>
<keyword evidence="2" id="KW-0808">Transferase</keyword>
<organism evidence="5 6">
    <name type="scientific">Candidatus Gottesmanbacteria bacterium RIFCSPHIGHO2_01_FULL_40_15</name>
    <dbReference type="NCBI Taxonomy" id="1798376"/>
    <lineage>
        <taxon>Bacteria</taxon>
        <taxon>Candidatus Gottesmaniibacteriota</taxon>
    </lineage>
</organism>
<evidence type="ECO:0000256" key="2">
    <source>
        <dbReference type="ARBA" id="ARBA00022679"/>
    </source>
</evidence>
<dbReference type="EMBL" id="MFJF01000005">
    <property type="protein sequence ID" value="OGG08010.1"/>
    <property type="molecule type" value="Genomic_DNA"/>
</dbReference>
<evidence type="ECO:0008006" key="7">
    <source>
        <dbReference type="Google" id="ProtNLM"/>
    </source>
</evidence>
<dbReference type="AlphaFoldDB" id="A0A1F5Z6E7"/>
<dbReference type="PANTHER" id="PTHR37418">
    <property type="entry name" value="3-KETO-5-AMINOHEXANOATE CLEAVAGE ENZYME-RELATED"/>
    <property type="match status" value="1"/>
</dbReference>
<evidence type="ECO:0000313" key="5">
    <source>
        <dbReference type="EMBL" id="OGG08010.1"/>
    </source>
</evidence>
<proteinExistence type="predicted"/>
<dbReference type="InterPro" id="IPR013785">
    <property type="entry name" value="Aldolase_TIM"/>
</dbReference>
<dbReference type="Pfam" id="PF05853">
    <property type="entry name" value="BKACE"/>
    <property type="match status" value="1"/>
</dbReference>
<keyword evidence="4" id="KW-0862">Zinc</keyword>
<dbReference type="PANTHER" id="PTHR37418:SF2">
    <property type="entry name" value="3-KETO-5-AMINOHEXANOATE CLEAVAGE ENZYME"/>
    <property type="match status" value="1"/>
</dbReference>